<protein>
    <submittedName>
        <fullName evidence="1">Uncharacterized protein</fullName>
    </submittedName>
</protein>
<dbReference type="EMBL" id="CP001700">
    <property type="protein sequence ID" value="ACU69209.1"/>
    <property type="molecule type" value="Genomic_DNA"/>
</dbReference>
<dbReference type="AlphaFoldDB" id="C7QJ67"/>
<dbReference type="HOGENOM" id="CLU_2045464_0_0_11"/>
<gene>
    <name evidence="1" type="ordered locus">Caci_0256</name>
</gene>
<proteinExistence type="predicted"/>
<dbReference type="KEGG" id="cai:Caci_0256"/>
<dbReference type="STRING" id="479433.Caci_0256"/>
<reference evidence="1 2" key="1">
    <citation type="journal article" date="2009" name="Stand. Genomic Sci.">
        <title>Complete genome sequence of Catenulispora acidiphila type strain (ID 139908).</title>
        <authorList>
            <person name="Copeland A."/>
            <person name="Lapidus A."/>
            <person name="Glavina Del Rio T."/>
            <person name="Nolan M."/>
            <person name="Lucas S."/>
            <person name="Chen F."/>
            <person name="Tice H."/>
            <person name="Cheng J.F."/>
            <person name="Bruce D."/>
            <person name="Goodwin L."/>
            <person name="Pitluck S."/>
            <person name="Mikhailova N."/>
            <person name="Pati A."/>
            <person name="Ivanova N."/>
            <person name="Mavromatis K."/>
            <person name="Chen A."/>
            <person name="Palaniappan K."/>
            <person name="Chain P."/>
            <person name="Land M."/>
            <person name="Hauser L."/>
            <person name="Chang Y.J."/>
            <person name="Jeffries C.D."/>
            <person name="Chertkov O."/>
            <person name="Brettin T."/>
            <person name="Detter J.C."/>
            <person name="Han C."/>
            <person name="Ali Z."/>
            <person name="Tindall B.J."/>
            <person name="Goker M."/>
            <person name="Bristow J."/>
            <person name="Eisen J.A."/>
            <person name="Markowitz V."/>
            <person name="Hugenholtz P."/>
            <person name="Kyrpides N.C."/>
            <person name="Klenk H.P."/>
        </authorList>
    </citation>
    <scope>NUCLEOTIDE SEQUENCE [LARGE SCALE GENOMIC DNA]</scope>
    <source>
        <strain evidence="2">DSM 44928 / JCM 14897 / NBRC 102108 / NRRL B-24433 / ID139908</strain>
    </source>
</reference>
<dbReference type="RefSeq" id="WP_012784504.1">
    <property type="nucleotide sequence ID" value="NC_013131.1"/>
</dbReference>
<sequence length="120" mass="12286">MVVDGGAEGVGDASSVGGGELSVVEAVVEPEADADFEVDVEAAPLLVLLLVLVLVAGFAGDADELLLPHAPRAALSAIAHPAATTVRILTVSGIEFPVLHWSQDGWWTFHLARGLPARAG</sequence>
<evidence type="ECO:0000313" key="2">
    <source>
        <dbReference type="Proteomes" id="UP000000851"/>
    </source>
</evidence>
<keyword evidence="2" id="KW-1185">Reference proteome</keyword>
<dbReference type="InParanoid" id="C7QJ67"/>
<dbReference type="Proteomes" id="UP000000851">
    <property type="component" value="Chromosome"/>
</dbReference>
<organism evidence="1 2">
    <name type="scientific">Catenulispora acidiphila (strain DSM 44928 / JCM 14897 / NBRC 102108 / NRRL B-24433 / ID139908)</name>
    <dbReference type="NCBI Taxonomy" id="479433"/>
    <lineage>
        <taxon>Bacteria</taxon>
        <taxon>Bacillati</taxon>
        <taxon>Actinomycetota</taxon>
        <taxon>Actinomycetes</taxon>
        <taxon>Catenulisporales</taxon>
        <taxon>Catenulisporaceae</taxon>
        <taxon>Catenulispora</taxon>
    </lineage>
</organism>
<name>C7QJ67_CATAD</name>
<evidence type="ECO:0000313" key="1">
    <source>
        <dbReference type="EMBL" id="ACU69209.1"/>
    </source>
</evidence>
<accession>C7QJ67</accession>